<keyword evidence="2" id="KW-0808">Transferase</keyword>
<dbReference type="InterPro" id="IPR029063">
    <property type="entry name" value="SAM-dependent_MTases_sf"/>
</dbReference>
<comment type="caution">
    <text evidence="2">The sequence shown here is derived from an EMBL/GenBank/DDBJ whole genome shotgun (WGS) entry which is preliminary data.</text>
</comment>
<dbReference type="SUPFAM" id="SSF53335">
    <property type="entry name" value="S-adenosyl-L-methionine-dependent methyltransferases"/>
    <property type="match status" value="1"/>
</dbReference>
<feature type="domain" description="Methyltransferase" evidence="1">
    <location>
        <begin position="46"/>
        <end position="150"/>
    </location>
</feature>
<dbReference type="GO" id="GO:0008168">
    <property type="term" value="F:methyltransferase activity"/>
    <property type="evidence" value="ECO:0007669"/>
    <property type="project" value="UniProtKB-KW"/>
</dbReference>
<gene>
    <name evidence="2" type="ORF">DW767_13500</name>
</gene>
<evidence type="ECO:0000313" key="3">
    <source>
        <dbReference type="Proteomes" id="UP000284644"/>
    </source>
</evidence>
<protein>
    <submittedName>
        <fullName evidence="2">Class I SAM-dependent methyltransferase</fullName>
    </submittedName>
</protein>
<dbReference type="GO" id="GO:0032259">
    <property type="term" value="P:methylation"/>
    <property type="evidence" value="ECO:0007669"/>
    <property type="project" value="UniProtKB-KW"/>
</dbReference>
<reference evidence="2 3" key="1">
    <citation type="submission" date="2018-08" db="EMBL/GenBank/DDBJ databases">
        <title>A genome reference for cultivated species of the human gut microbiota.</title>
        <authorList>
            <person name="Zou Y."/>
            <person name="Xue W."/>
            <person name="Luo G."/>
        </authorList>
    </citation>
    <scope>NUCLEOTIDE SEQUENCE [LARGE SCALE GENOMIC DNA]</scope>
    <source>
        <strain evidence="2 3">AM29-25AC</strain>
    </source>
</reference>
<dbReference type="PANTHER" id="PTHR43591:SF110">
    <property type="entry name" value="RHODANESE DOMAIN-CONTAINING PROTEIN"/>
    <property type="match status" value="1"/>
</dbReference>
<name>A0A414I600_9FIRM</name>
<dbReference type="Gene3D" id="3.40.50.150">
    <property type="entry name" value="Vaccinia Virus protein VP39"/>
    <property type="match status" value="1"/>
</dbReference>
<dbReference type="EMBL" id="QSJW01000008">
    <property type="protein sequence ID" value="RHE10923.1"/>
    <property type="molecule type" value="Genomic_DNA"/>
</dbReference>
<dbReference type="RefSeq" id="WP_118045673.1">
    <property type="nucleotide sequence ID" value="NZ_QSJW01000008.1"/>
</dbReference>
<organism evidence="2 3">
    <name type="scientific">Blautia obeum</name>
    <dbReference type="NCBI Taxonomy" id="40520"/>
    <lineage>
        <taxon>Bacteria</taxon>
        <taxon>Bacillati</taxon>
        <taxon>Bacillota</taxon>
        <taxon>Clostridia</taxon>
        <taxon>Lachnospirales</taxon>
        <taxon>Lachnospiraceae</taxon>
        <taxon>Blautia</taxon>
    </lineage>
</organism>
<dbReference type="InterPro" id="IPR025714">
    <property type="entry name" value="Methyltranfer_dom"/>
</dbReference>
<dbReference type="AlphaFoldDB" id="A0A414I600"/>
<evidence type="ECO:0000259" key="1">
    <source>
        <dbReference type="Pfam" id="PF13847"/>
    </source>
</evidence>
<dbReference type="Pfam" id="PF13847">
    <property type="entry name" value="Methyltransf_31"/>
    <property type="match status" value="1"/>
</dbReference>
<dbReference type="PANTHER" id="PTHR43591">
    <property type="entry name" value="METHYLTRANSFERASE"/>
    <property type="match status" value="1"/>
</dbReference>
<dbReference type="CDD" id="cd02440">
    <property type="entry name" value="AdoMet_MTases"/>
    <property type="match status" value="1"/>
</dbReference>
<proteinExistence type="predicted"/>
<evidence type="ECO:0000313" key="2">
    <source>
        <dbReference type="EMBL" id="RHE10923.1"/>
    </source>
</evidence>
<accession>A0A414I600</accession>
<keyword evidence="2" id="KW-0489">Methyltransferase</keyword>
<dbReference type="Proteomes" id="UP000284644">
    <property type="component" value="Unassembled WGS sequence"/>
</dbReference>
<sequence>MKDYKKLSESTFNIQAETYDTDKNGKHARNLYGHIIDILSPLQFSEIIDVGCGTGEILSIIRKLYPTVSLYGIDISKEMLKRAKEKRIDDVHFYLGDAERLPFENEKFNLLICTDSFHHYPNPQIAIDEFYRVLQNDGYLLLTDYWKPFPLRQLMNIFIPFSNEGDVKVYSKQEIIHYLRNSGFKNIYYSRIDYSGYCTLAQK</sequence>